<name>A0ACD0P7L4_9BASI</name>
<evidence type="ECO:0000313" key="1">
    <source>
        <dbReference type="EMBL" id="PWN54070.1"/>
    </source>
</evidence>
<organism evidence="1 2">
    <name type="scientific">Violaceomyces palustris</name>
    <dbReference type="NCBI Taxonomy" id="1673888"/>
    <lineage>
        <taxon>Eukaryota</taxon>
        <taxon>Fungi</taxon>
        <taxon>Dikarya</taxon>
        <taxon>Basidiomycota</taxon>
        <taxon>Ustilaginomycotina</taxon>
        <taxon>Ustilaginomycetes</taxon>
        <taxon>Violaceomycetales</taxon>
        <taxon>Violaceomycetaceae</taxon>
        <taxon>Violaceomyces</taxon>
    </lineage>
</organism>
<sequence>MSEKRGRIPPFPSHVKRVRILRHQRFNEPHHPPALEENSQMLSLDRETIRHPTSIPYPNHVAPSGPTFFFPFASTFFAWGWGEKGSEGENPTAIVAG</sequence>
<accession>A0ACD0P7L4</accession>
<protein>
    <submittedName>
        <fullName evidence="1">Uncharacterized protein</fullName>
    </submittedName>
</protein>
<evidence type="ECO:0000313" key="2">
    <source>
        <dbReference type="Proteomes" id="UP000245626"/>
    </source>
</evidence>
<keyword evidence="2" id="KW-1185">Reference proteome</keyword>
<gene>
    <name evidence="1" type="ORF">IE53DRAFT_44143</name>
</gene>
<proteinExistence type="predicted"/>
<dbReference type="EMBL" id="KZ819697">
    <property type="protein sequence ID" value="PWN54070.1"/>
    <property type="molecule type" value="Genomic_DNA"/>
</dbReference>
<reference evidence="1 2" key="1">
    <citation type="journal article" date="2018" name="Mol. Biol. Evol.">
        <title>Broad Genomic Sampling Reveals a Smut Pathogenic Ancestry of the Fungal Clade Ustilaginomycotina.</title>
        <authorList>
            <person name="Kijpornyongpan T."/>
            <person name="Mondo S.J."/>
            <person name="Barry K."/>
            <person name="Sandor L."/>
            <person name="Lee J."/>
            <person name="Lipzen A."/>
            <person name="Pangilinan J."/>
            <person name="LaButti K."/>
            <person name="Hainaut M."/>
            <person name="Henrissat B."/>
            <person name="Grigoriev I.V."/>
            <person name="Spatafora J.W."/>
            <person name="Aime M.C."/>
        </authorList>
    </citation>
    <scope>NUCLEOTIDE SEQUENCE [LARGE SCALE GENOMIC DNA]</scope>
    <source>
        <strain evidence="1 2">SA 807</strain>
    </source>
</reference>
<dbReference type="Proteomes" id="UP000245626">
    <property type="component" value="Unassembled WGS sequence"/>
</dbReference>